<keyword evidence="1" id="KW-0732">Signal</keyword>
<accession>A0ABY0HD10</accession>
<gene>
    <name evidence="2" type="ORF">DL762_002618</name>
</gene>
<sequence>MMFLVLFCFVLVASTGVATKLHIVEDVPPIDPATGLPYGYAKNDIIWSGFESILGDSEPMASSRGTVFTGLVINGTVEHVMAQVEGMGFPIKPLDDAAFDAKITAIEARVQNLDASTPSLWGIHSYERTQNRTRTCRVGGGGPVQREYLTEGVGYLAALGDGLRCSNLPKTCGRISCSWSSGIWWCNGKSFKHRISQVVDSLKFEKLTNVSADNGHMVEYKCNLFAVYARDIHDNCWWDENHIRFAQGEESDNEFKIRVVAGKETAGC</sequence>
<keyword evidence="3" id="KW-1185">Reference proteome</keyword>
<proteinExistence type="predicted"/>
<comment type="caution">
    <text evidence="2">The sequence shown here is derived from an EMBL/GenBank/DDBJ whole genome shotgun (WGS) entry which is preliminary data.</text>
</comment>
<reference evidence="2 3" key="1">
    <citation type="submission" date="2018-06" db="EMBL/GenBank/DDBJ databases">
        <title>Complete Genomes of Monosporascus.</title>
        <authorList>
            <person name="Robinson A.J."/>
            <person name="Natvig D.O."/>
        </authorList>
    </citation>
    <scope>NUCLEOTIDE SEQUENCE [LARGE SCALE GENOMIC DNA]</scope>
    <source>
        <strain evidence="2 3">CBS 609.92</strain>
    </source>
</reference>
<organism evidence="2 3">
    <name type="scientific">Monosporascus cannonballus</name>
    <dbReference type="NCBI Taxonomy" id="155416"/>
    <lineage>
        <taxon>Eukaryota</taxon>
        <taxon>Fungi</taxon>
        <taxon>Dikarya</taxon>
        <taxon>Ascomycota</taxon>
        <taxon>Pezizomycotina</taxon>
        <taxon>Sordariomycetes</taxon>
        <taxon>Xylariomycetidae</taxon>
        <taxon>Xylariales</taxon>
        <taxon>Xylariales incertae sedis</taxon>
        <taxon>Monosporascus</taxon>
    </lineage>
</organism>
<name>A0ABY0HD10_9PEZI</name>
<feature type="chain" id="PRO_5047467937" evidence="1">
    <location>
        <begin position="19"/>
        <end position="268"/>
    </location>
</feature>
<evidence type="ECO:0000313" key="3">
    <source>
        <dbReference type="Proteomes" id="UP000294003"/>
    </source>
</evidence>
<evidence type="ECO:0000313" key="2">
    <source>
        <dbReference type="EMBL" id="RYO90577.1"/>
    </source>
</evidence>
<dbReference type="Proteomes" id="UP000294003">
    <property type="component" value="Unassembled WGS sequence"/>
</dbReference>
<evidence type="ECO:0000256" key="1">
    <source>
        <dbReference type="SAM" id="SignalP"/>
    </source>
</evidence>
<dbReference type="EMBL" id="QJNS01000054">
    <property type="protein sequence ID" value="RYO90577.1"/>
    <property type="molecule type" value="Genomic_DNA"/>
</dbReference>
<protein>
    <submittedName>
        <fullName evidence="2">Uncharacterized protein</fullName>
    </submittedName>
</protein>
<feature type="signal peptide" evidence="1">
    <location>
        <begin position="1"/>
        <end position="18"/>
    </location>
</feature>